<feature type="transmembrane region" description="Helical" evidence="3">
    <location>
        <begin position="136"/>
        <end position="158"/>
    </location>
</feature>
<comment type="caution">
    <text evidence="4">The sequence shown here is derived from an EMBL/GenBank/DDBJ whole genome shotgun (WGS) entry which is preliminary data.</text>
</comment>
<dbReference type="AlphaFoldDB" id="A0A9P7H0S9"/>
<comment type="similarity">
    <text evidence="1">Belongs to the endosulfine family.</text>
</comment>
<evidence type="ECO:0000256" key="1">
    <source>
        <dbReference type="ARBA" id="ARBA00010520"/>
    </source>
</evidence>
<feature type="transmembrane region" description="Helical" evidence="3">
    <location>
        <begin position="305"/>
        <end position="325"/>
    </location>
</feature>
<dbReference type="PANTHER" id="PTHR37471">
    <property type="entry name" value="UNNAMED PRODUCT"/>
    <property type="match status" value="1"/>
</dbReference>
<dbReference type="Pfam" id="PF04667">
    <property type="entry name" value="Endosulfine"/>
    <property type="match status" value="1"/>
</dbReference>
<protein>
    <recommendedName>
        <fullName evidence="6">AB hydrolase-1 domain-containing protein</fullName>
    </recommendedName>
</protein>
<accession>A0A9P7H0S9</accession>
<dbReference type="InterPro" id="IPR029058">
    <property type="entry name" value="AB_hydrolase_fold"/>
</dbReference>
<evidence type="ECO:0000256" key="2">
    <source>
        <dbReference type="SAM" id="MobiDB-lite"/>
    </source>
</evidence>
<sequence>MDKTSTPEIATEKNKALLSRYGIVPSRGNLLHHQLEGRKYFDSGDFALTQAHRSSDMGRVTTGSEHPIRQDISEPSCSVPSSSNLEGNAQRRSSSEKKTDEPSFAQHAHLQEVEPRQKSQDHDVTEGHRTSLWDYIFIRVCITVLHFIAPLSIVYSLANIFFTLPYQIPLPIQIWLALEALFYLAVYLPLNQHLQKAADHPTLPCRADRRKLFHQCHNNIPNLSLYLRKWFRDAPESEIKRDNVREFILWAFLNTDEFDPSYEEELEEYTQEIEKLIGRRFEPGRGNAKCLRLTLDRVEMLHRSLWWYLCIFVVDTIAFVSMRYHSFNFHRTSLPKFFTTFPLRPLTLFATYVSHAKGLTYWHRPHTSKTKLPILFIHGIGVGLYPYVNFLADLKSQDNKDPSDGQVGIIALEIMSISSRLTNEALLKGEMCDEIRRILSAHGWEKCVLVSHSYGSVVAAQLLRNPEISQSIGPVLFIDPVSFLLHLPDVAYNFICREPSIPHEHLLSYFGSKDIGIAHTLFRRFFWADNLLWKEDIQDRPAAVVLAGRDSVIDTRAIRAYLQGSESWASEKADVSNPSSKSGQMDVVWFEDFDHGQVFDHKNTRNSVVKIVRKFCQGGQV</sequence>
<keyword evidence="3" id="KW-1133">Transmembrane helix</keyword>
<dbReference type="EMBL" id="JAGPUO010000016">
    <property type="protein sequence ID" value="KAG5657873.1"/>
    <property type="molecule type" value="Genomic_DNA"/>
</dbReference>
<keyword evidence="5" id="KW-1185">Reference proteome</keyword>
<feature type="compositionally biased region" description="Low complexity" evidence="2">
    <location>
        <begin position="73"/>
        <end position="83"/>
    </location>
</feature>
<evidence type="ECO:0008006" key="6">
    <source>
        <dbReference type="Google" id="ProtNLM"/>
    </source>
</evidence>
<evidence type="ECO:0000313" key="5">
    <source>
        <dbReference type="Proteomes" id="UP000782241"/>
    </source>
</evidence>
<dbReference type="PANTHER" id="PTHR37471:SF1">
    <property type="entry name" value="AB HYDROLASE-1 DOMAIN-CONTAINING PROTEIN"/>
    <property type="match status" value="1"/>
</dbReference>
<name>A0A9P7H0S9_9HYPO</name>
<dbReference type="InterPro" id="IPR006760">
    <property type="entry name" value="Endosulphine"/>
</dbReference>
<proteinExistence type="inferred from homology"/>
<gene>
    <name evidence="4" type="ORF">KAF25_007906</name>
</gene>
<feature type="compositionally biased region" description="Basic and acidic residues" evidence="2">
    <location>
        <begin position="109"/>
        <end position="124"/>
    </location>
</feature>
<feature type="region of interest" description="Disordered" evidence="2">
    <location>
        <begin position="52"/>
        <end position="124"/>
    </location>
</feature>
<feature type="transmembrane region" description="Helical" evidence="3">
    <location>
        <begin position="374"/>
        <end position="392"/>
    </location>
</feature>
<dbReference type="Gene3D" id="3.40.50.1820">
    <property type="entry name" value="alpha/beta hydrolase"/>
    <property type="match status" value="1"/>
</dbReference>
<keyword evidence="3" id="KW-0812">Transmembrane</keyword>
<organism evidence="4 5">
    <name type="scientific">Fusarium avenaceum</name>
    <dbReference type="NCBI Taxonomy" id="40199"/>
    <lineage>
        <taxon>Eukaryota</taxon>
        <taxon>Fungi</taxon>
        <taxon>Dikarya</taxon>
        <taxon>Ascomycota</taxon>
        <taxon>Pezizomycotina</taxon>
        <taxon>Sordariomycetes</taxon>
        <taxon>Hypocreomycetidae</taxon>
        <taxon>Hypocreales</taxon>
        <taxon>Nectriaceae</taxon>
        <taxon>Fusarium</taxon>
        <taxon>Fusarium tricinctum species complex</taxon>
    </lineage>
</organism>
<dbReference type="Proteomes" id="UP000782241">
    <property type="component" value="Unassembled WGS sequence"/>
</dbReference>
<reference evidence="4" key="1">
    <citation type="submission" date="2021-04" db="EMBL/GenBank/DDBJ databases">
        <title>Draft genome of Fusarium avenaceum strain F156N33, isolated from an atmospheric sample in Virginia.</title>
        <authorList>
            <person name="Yang S."/>
            <person name="Vinatzer B.A."/>
            <person name="Coleman J."/>
        </authorList>
    </citation>
    <scope>NUCLEOTIDE SEQUENCE</scope>
    <source>
        <strain evidence="4">F156N33</strain>
    </source>
</reference>
<evidence type="ECO:0000313" key="4">
    <source>
        <dbReference type="EMBL" id="KAG5657873.1"/>
    </source>
</evidence>
<feature type="transmembrane region" description="Helical" evidence="3">
    <location>
        <begin position="170"/>
        <end position="190"/>
    </location>
</feature>
<dbReference type="SUPFAM" id="SSF53474">
    <property type="entry name" value="alpha/beta-Hydrolases"/>
    <property type="match status" value="1"/>
</dbReference>
<keyword evidence="3" id="KW-0472">Membrane</keyword>
<evidence type="ECO:0000256" key="3">
    <source>
        <dbReference type="SAM" id="Phobius"/>
    </source>
</evidence>